<comment type="caution">
    <text evidence="5">The sequence shown here is derived from an EMBL/GenBank/DDBJ whole genome shotgun (WGS) entry which is preliminary data.</text>
</comment>
<dbReference type="PATRIC" id="fig|1230458.4.peg.4045"/>
<dbReference type="AlphaFoldDB" id="L9ZGQ1"/>
<reference evidence="5 6" key="1">
    <citation type="journal article" date="2014" name="PLoS Genet.">
        <title>Phylogenetically driven sequencing of extremely halophilic archaea reveals strategies for static and dynamic osmo-response.</title>
        <authorList>
            <person name="Becker E.A."/>
            <person name="Seitzer P.M."/>
            <person name="Tritt A."/>
            <person name="Larsen D."/>
            <person name="Krusor M."/>
            <person name="Yao A.I."/>
            <person name="Wu D."/>
            <person name="Madern D."/>
            <person name="Eisen J.A."/>
            <person name="Darling A.E."/>
            <person name="Facciotti M.T."/>
        </authorList>
    </citation>
    <scope>NUCLEOTIDE SEQUENCE [LARGE SCALE GENOMIC DNA]</scope>
    <source>
        <strain evidence="5 6">DSM 12281</strain>
    </source>
</reference>
<evidence type="ECO:0000313" key="6">
    <source>
        <dbReference type="Proteomes" id="UP000011648"/>
    </source>
</evidence>
<dbReference type="Pfam" id="PF01522">
    <property type="entry name" value="Polysacc_deac_1"/>
    <property type="match status" value="1"/>
</dbReference>
<dbReference type="PROSITE" id="PS51257">
    <property type="entry name" value="PROKAR_LIPOPROTEIN"/>
    <property type="match status" value="1"/>
</dbReference>
<dbReference type="CDD" id="cd10970">
    <property type="entry name" value="CE4_DAC_u1_6s"/>
    <property type="match status" value="1"/>
</dbReference>
<keyword evidence="6" id="KW-1185">Reference proteome</keyword>
<evidence type="ECO:0000256" key="3">
    <source>
        <dbReference type="SAM" id="MobiDB-lite"/>
    </source>
</evidence>
<dbReference type="OrthoDB" id="186535at2157"/>
<dbReference type="EMBL" id="AOIL01000067">
    <property type="protein sequence ID" value="ELY85655.1"/>
    <property type="molecule type" value="Genomic_DNA"/>
</dbReference>
<comment type="subcellular location">
    <subcellularLocation>
        <location evidence="1">Secreted</location>
    </subcellularLocation>
</comment>
<proteinExistence type="predicted"/>
<dbReference type="GO" id="GO:0016810">
    <property type="term" value="F:hydrolase activity, acting on carbon-nitrogen (but not peptide) bonds"/>
    <property type="evidence" value="ECO:0007669"/>
    <property type="project" value="InterPro"/>
</dbReference>
<dbReference type="RefSeq" id="WP_006827602.1">
    <property type="nucleotide sequence ID" value="NZ_AOIL01000067.1"/>
</dbReference>
<dbReference type="GO" id="GO:0005576">
    <property type="term" value="C:extracellular region"/>
    <property type="evidence" value="ECO:0007669"/>
    <property type="project" value="UniProtKB-SubCell"/>
</dbReference>
<evidence type="ECO:0000256" key="2">
    <source>
        <dbReference type="ARBA" id="ARBA00022729"/>
    </source>
</evidence>
<feature type="domain" description="NodB homology" evidence="4">
    <location>
        <begin position="67"/>
        <end position="141"/>
    </location>
</feature>
<feature type="region of interest" description="Disordered" evidence="3">
    <location>
        <begin position="35"/>
        <end position="64"/>
    </location>
</feature>
<dbReference type="PANTHER" id="PTHR34216">
    <property type="match status" value="1"/>
</dbReference>
<dbReference type="STRING" id="1230458.C484_20092"/>
<gene>
    <name evidence="5" type="ORF">C484_20092</name>
</gene>
<evidence type="ECO:0000259" key="4">
    <source>
        <dbReference type="Pfam" id="PF01522"/>
    </source>
</evidence>
<dbReference type="SUPFAM" id="SSF88713">
    <property type="entry name" value="Glycoside hydrolase/deacetylase"/>
    <property type="match status" value="1"/>
</dbReference>
<feature type="compositionally biased region" description="Acidic residues" evidence="3">
    <location>
        <begin position="45"/>
        <end position="62"/>
    </location>
</feature>
<name>L9ZGQ1_9EURY</name>
<dbReference type="PANTHER" id="PTHR34216:SF3">
    <property type="entry name" value="POLY-BETA-1,6-N-ACETYL-D-GLUCOSAMINE N-DEACETYLASE"/>
    <property type="match status" value="1"/>
</dbReference>
<dbReference type="InterPro" id="IPR002509">
    <property type="entry name" value="NODB_dom"/>
</dbReference>
<evidence type="ECO:0000313" key="5">
    <source>
        <dbReference type="EMBL" id="ELY85655.1"/>
    </source>
</evidence>
<dbReference type="GO" id="GO:0005975">
    <property type="term" value="P:carbohydrate metabolic process"/>
    <property type="evidence" value="ECO:0007669"/>
    <property type="project" value="InterPro"/>
</dbReference>
<dbReference type="Gene3D" id="3.20.20.370">
    <property type="entry name" value="Glycoside hydrolase/deacetylase"/>
    <property type="match status" value="1"/>
</dbReference>
<dbReference type="InterPro" id="IPR051398">
    <property type="entry name" value="Polysacch_Deacetylase"/>
</dbReference>
<keyword evidence="2" id="KW-0732">Signal</keyword>
<organism evidence="5 6">
    <name type="scientific">Natrialba taiwanensis DSM 12281</name>
    <dbReference type="NCBI Taxonomy" id="1230458"/>
    <lineage>
        <taxon>Archaea</taxon>
        <taxon>Methanobacteriati</taxon>
        <taxon>Methanobacteriota</taxon>
        <taxon>Stenosarchaea group</taxon>
        <taxon>Halobacteria</taxon>
        <taxon>Halobacteriales</taxon>
        <taxon>Natrialbaceae</taxon>
        <taxon>Natrialba</taxon>
    </lineage>
</organism>
<dbReference type="InterPro" id="IPR011330">
    <property type="entry name" value="Glyco_hydro/deAcase_b/a-brl"/>
</dbReference>
<sequence length="353" mass="39151">MERDLTGRRLTRRHLIATAGVSCLGLGAGCSAIQPGGENGNESENGNETDGNGDETDGEDVPTIDGGAVVFVYDDGPMSDYETAFPVHQEFDAPASTAVVTEWMGRQDFDGSDWMTIEQLDELESAGWEIMSHTTSHTALGEFELVEDATADDTRIYPEERSHGFNHGNDIEITDGDTSVRRTIVNSNTDGTGGYLELDEALGESFSAGEAVERYPDDVMNDFLETSKNTLEDHGLTIDTLLAPYDVVDEWAIEHAKQYYDGIANVNPDSMHNDRDAFDPFDTHRAYFIEFTNQETVQTELDRAARQENIAILGAHSFKEEVTEDRIRETLEWIDELDLEVVTFRDAIRATNG</sequence>
<evidence type="ECO:0000256" key="1">
    <source>
        <dbReference type="ARBA" id="ARBA00004613"/>
    </source>
</evidence>
<dbReference type="Proteomes" id="UP000011648">
    <property type="component" value="Unassembled WGS sequence"/>
</dbReference>
<accession>L9ZGQ1</accession>
<protein>
    <submittedName>
        <fullName evidence="5">Polysaccharide deacetylase</fullName>
    </submittedName>
</protein>